<dbReference type="EMBL" id="OR769223">
    <property type="protein sequence ID" value="WQJ53550.1"/>
    <property type="molecule type" value="Genomic_DNA"/>
</dbReference>
<sequence length="29" mass="3247">MKNFNKNMGTIMTTTNTNNGNGKGFILQR</sequence>
<evidence type="ECO:0000256" key="1">
    <source>
        <dbReference type="SAM" id="MobiDB-lite"/>
    </source>
</evidence>
<name>A0ABZ0Z604_9CAUD</name>
<feature type="region of interest" description="Disordered" evidence="1">
    <location>
        <begin position="1"/>
        <end position="29"/>
    </location>
</feature>
<feature type="compositionally biased region" description="Low complexity" evidence="1">
    <location>
        <begin position="1"/>
        <end position="20"/>
    </location>
</feature>
<dbReference type="Proteomes" id="UP001358193">
    <property type="component" value="Segment"/>
</dbReference>
<keyword evidence="3" id="KW-1185">Reference proteome</keyword>
<reference evidence="2 3" key="1">
    <citation type="submission" date="2023-11" db="EMBL/GenBank/DDBJ databases">
        <authorList>
            <person name="Cook R."/>
            <person name="Crisci M."/>
            <person name="Pye H."/>
            <person name="Adriaenssens E."/>
            <person name="Santini J."/>
        </authorList>
    </citation>
    <scope>NUCLEOTIDE SEQUENCE [LARGE SCALE GENOMIC DNA]</scope>
    <source>
        <strain evidence="2">Lak_Megaphage_Sonny</strain>
    </source>
</reference>
<evidence type="ECO:0000313" key="3">
    <source>
        <dbReference type="Proteomes" id="UP001358193"/>
    </source>
</evidence>
<evidence type="ECO:0000313" key="2">
    <source>
        <dbReference type="EMBL" id="WQJ53550.1"/>
    </source>
</evidence>
<organism evidence="2 3">
    <name type="scientific">phage Lak_Megaphage_Sonny</name>
    <dbReference type="NCBI Taxonomy" id="3109229"/>
    <lineage>
        <taxon>Viruses</taxon>
        <taxon>Duplodnaviria</taxon>
        <taxon>Heunggongvirae</taxon>
        <taxon>Uroviricota</taxon>
        <taxon>Caudoviricetes</taxon>
        <taxon>Caudoviricetes code 15 clade</taxon>
    </lineage>
</organism>
<proteinExistence type="predicted"/>
<protein>
    <submittedName>
        <fullName evidence="2">Uncharacterized protein</fullName>
    </submittedName>
</protein>
<accession>A0ABZ0Z604</accession>